<evidence type="ECO:0000256" key="1">
    <source>
        <dbReference type="ARBA" id="ARBA00005568"/>
    </source>
</evidence>
<evidence type="ECO:0000259" key="4">
    <source>
        <dbReference type="Pfam" id="PF03328"/>
    </source>
</evidence>
<accession>A0ABR4ABY4</accession>
<evidence type="ECO:0000256" key="2">
    <source>
        <dbReference type="ARBA" id="ARBA00022723"/>
    </source>
</evidence>
<dbReference type="SUPFAM" id="SSF51621">
    <property type="entry name" value="Phosphoenolpyruvate/pyruvate domain"/>
    <property type="match status" value="1"/>
</dbReference>
<dbReference type="Gene3D" id="3.20.20.60">
    <property type="entry name" value="Phosphoenolpyruvate-binding domains"/>
    <property type="match status" value="1"/>
</dbReference>
<sequence>MMQAANRLQKALKTGSGLTFGAWQMLPGTNQARIIARSGIDWQCVDTEHGNIDDSAMHEAVAAIGACGVSPVVRIAANEVWMVKRALDSGAHGIIVPLLQTVEDAKKLVQSAKFPPVGNRGFGSPFPMEIFGGQTQTEYLQQANGALVTIVQIETKEALENVDAIAKVPGIDVLFVGPFDLGNNIGHSILDGTMHDELKEAIARIHRAAKENGKSSGIYSTSGDQARAFADQGFNMVSVATDVPALSAYMTSSLTAARGSYVHSALNIGKGVVSGFAKITKQSEQ</sequence>
<name>A0ABR4ABY4_9LECA</name>
<evidence type="ECO:0000313" key="5">
    <source>
        <dbReference type="EMBL" id="KAL2043288.1"/>
    </source>
</evidence>
<protein>
    <recommendedName>
        <fullName evidence="4">HpcH/HpaI aldolase/citrate lyase domain-containing protein</fullName>
    </recommendedName>
</protein>
<keyword evidence="3" id="KW-0456">Lyase</keyword>
<feature type="domain" description="HpcH/HpaI aldolase/citrate lyase" evidence="4">
    <location>
        <begin position="31"/>
        <end position="243"/>
    </location>
</feature>
<dbReference type="InterPro" id="IPR005000">
    <property type="entry name" value="Aldolase/citrate-lyase_domain"/>
</dbReference>
<evidence type="ECO:0000313" key="6">
    <source>
        <dbReference type="Proteomes" id="UP001590950"/>
    </source>
</evidence>
<dbReference type="InterPro" id="IPR040442">
    <property type="entry name" value="Pyrv_kinase-like_dom_sf"/>
</dbReference>
<keyword evidence="6" id="KW-1185">Reference proteome</keyword>
<keyword evidence="2" id="KW-0479">Metal-binding</keyword>
<organism evidence="5 6">
    <name type="scientific">Stereocaulon virgatum</name>
    <dbReference type="NCBI Taxonomy" id="373712"/>
    <lineage>
        <taxon>Eukaryota</taxon>
        <taxon>Fungi</taxon>
        <taxon>Dikarya</taxon>
        <taxon>Ascomycota</taxon>
        <taxon>Pezizomycotina</taxon>
        <taxon>Lecanoromycetes</taxon>
        <taxon>OSLEUM clade</taxon>
        <taxon>Lecanoromycetidae</taxon>
        <taxon>Lecanorales</taxon>
        <taxon>Lecanorineae</taxon>
        <taxon>Stereocaulaceae</taxon>
        <taxon>Stereocaulon</taxon>
    </lineage>
</organism>
<evidence type="ECO:0000256" key="3">
    <source>
        <dbReference type="ARBA" id="ARBA00023239"/>
    </source>
</evidence>
<dbReference type="InterPro" id="IPR015813">
    <property type="entry name" value="Pyrv/PenolPyrv_kinase-like_dom"/>
</dbReference>
<dbReference type="EMBL" id="JBEFKJ010000011">
    <property type="protein sequence ID" value="KAL2043288.1"/>
    <property type="molecule type" value="Genomic_DNA"/>
</dbReference>
<gene>
    <name evidence="5" type="ORF">N7G274_003594</name>
</gene>
<dbReference type="InterPro" id="IPR050251">
    <property type="entry name" value="HpcH-HpaI_aldolase"/>
</dbReference>
<reference evidence="5 6" key="1">
    <citation type="submission" date="2024-09" db="EMBL/GenBank/DDBJ databases">
        <title>Rethinking Asexuality: The Enigmatic Case of Functional Sexual Genes in Lepraria (Stereocaulaceae).</title>
        <authorList>
            <person name="Doellman M."/>
            <person name="Sun Y."/>
            <person name="Barcenas-Pena A."/>
            <person name="Lumbsch H.T."/>
            <person name="Grewe F."/>
        </authorList>
    </citation>
    <scope>NUCLEOTIDE SEQUENCE [LARGE SCALE GENOMIC DNA]</scope>
    <source>
        <strain evidence="5 6">Mercado 3170</strain>
    </source>
</reference>
<proteinExistence type="inferred from homology"/>
<dbReference type="PANTHER" id="PTHR30502:SF0">
    <property type="entry name" value="PHOSPHOENOLPYRUVATE CARBOXYLASE FAMILY PROTEIN"/>
    <property type="match status" value="1"/>
</dbReference>
<comment type="caution">
    <text evidence="5">The sequence shown here is derived from an EMBL/GenBank/DDBJ whole genome shotgun (WGS) entry which is preliminary data.</text>
</comment>
<comment type="similarity">
    <text evidence="1">Belongs to the HpcH/HpaI aldolase family.</text>
</comment>
<dbReference type="Proteomes" id="UP001590950">
    <property type="component" value="Unassembled WGS sequence"/>
</dbReference>
<dbReference type="PANTHER" id="PTHR30502">
    <property type="entry name" value="2-KETO-3-DEOXY-L-RHAMNONATE ALDOLASE"/>
    <property type="match status" value="1"/>
</dbReference>
<dbReference type="Pfam" id="PF03328">
    <property type="entry name" value="HpcH_HpaI"/>
    <property type="match status" value="1"/>
</dbReference>